<feature type="signal peptide" evidence="1">
    <location>
        <begin position="1"/>
        <end position="21"/>
    </location>
</feature>
<dbReference type="AlphaFoldDB" id="A0A061JL28"/>
<dbReference type="RefSeq" id="WP_003292646.1">
    <property type="nucleotide sequence ID" value="NZ_KK020676.1"/>
</dbReference>
<accession>A0A061JL28</accession>
<dbReference type="eggNOG" id="ENOG5031FWU">
    <property type="taxonomic scope" value="Bacteria"/>
</dbReference>
<dbReference type="HOGENOM" id="CLU_2651754_0_0_6"/>
<evidence type="ECO:0000313" key="3">
    <source>
        <dbReference type="Proteomes" id="UP000026923"/>
    </source>
</evidence>
<comment type="caution">
    <text evidence="2">The sequence shown here is derived from an EMBL/GenBank/DDBJ whole genome shotgun (WGS) entry which is preliminary data.</text>
</comment>
<reference evidence="2 3" key="1">
    <citation type="journal article" date="2013" name="Genome Announc.">
        <title>Draft Genome of the Nitrogen-Fixing Bacterium Pseudomonas stutzeri Strain KOS6 Isolated from Industrial Hydrocarbon Sludge.</title>
        <authorList>
            <person name="Grigoryeva T.V."/>
            <person name="Laikov A.V."/>
            <person name="Naumova R.P."/>
            <person name="Manolov A.I."/>
            <person name="Larin A.K."/>
            <person name="Karpova I.Y."/>
            <person name="Semashko T.A."/>
            <person name="Alexeev D.G."/>
            <person name="Kostryukova E.S."/>
            <person name="Muller R."/>
            <person name="Govorun V.M."/>
        </authorList>
    </citation>
    <scope>NUCLEOTIDE SEQUENCE [LARGE SCALE GENOMIC DNA]</scope>
    <source>
        <strain evidence="2 3">KOS6</strain>
    </source>
</reference>
<dbReference type="GeneID" id="99798050"/>
<feature type="chain" id="PRO_5001601676" description="Pentapeptide MXKDX repeat protein" evidence="1">
    <location>
        <begin position="22"/>
        <end position="76"/>
    </location>
</feature>
<dbReference type="EMBL" id="AMCZ02000020">
    <property type="protein sequence ID" value="EWC40452.1"/>
    <property type="molecule type" value="Genomic_DNA"/>
</dbReference>
<protein>
    <recommendedName>
        <fullName evidence="4">Pentapeptide MXKDX repeat protein</fullName>
    </recommendedName>
</protein>
<evidence type="ECO:0000313" key="2">
    <source>
        <dbReference type="EMBL" id="EWC40452.1"/>
    </source>
</evidence>
<evidence type="ECO:0000256" key="1">
    <source>
        <dbReference type="SAM" id="SignalP"/>
    </source>
</evidence>
<keyword evidence="1" id="KW-0732">Signal</keyword>
<proteinExistence type="predicted"/>
<evidence type="ECO:0008006" key="4">
    <source>
        <dbReference type="Google" id="ProtNLM"/>
    </source>
</evidence>
<organism evidence="2 3">
    <name type="scientific">Stutzerimonas stutzeri KOS6</name>
    <dbReference type="NCBI Taxonomy" id="1218352"/>
    <lineage>
        <taxon>Bacteria</taxon>
        <taxon>Pseudomonadati</taxon>
        <taxon>Pseudomonadota</taxon>
        <taxon>Gammaproteobacteria</taxon>
        <taxon>Pseudomonadales</taxon>
        <taxon>Pseudomonadaceae</taxon>
        <taxon>Stutzerimonas</taxon>
    </lineage>
</organism>
<dbReference type="Proteomes" id="UP000026923">
    <property type="component" value="Unassembled WGS sequence"/>
</dbReference>
<sequence length="76" mass="8065">MRKAITVTAIAITLASGLSFAAADKADQSHSETGMMSGDKHMEMMGDMRGMMKECREMMGAAKADHSQNGENPDAA</sequence>
<gene>
    <name evidence="2" type="ORF">B597_015020</name>
</gene>
<name>A0A061JL28_STUST</name>